<dbReference type="Proteomes" id="UP000295443">
    <property type="component" value="Unassembled WGS sequence"/>
</dbReference>
<dbReference type="EC" id="4.1.2.50" evidence="4"/>
<evidence type="ECO:0000256" key="7">
    <source>
        <dbReference type="ARBA" id="ARBA00022833"/>
    </source>
</evidence>
<comment type="pathway">
    <text evidence="2">Purine metabolism; 7-cyano-7-deazaguanine biosynthesis.</text>
</comment>
<evidence type="ECO:0000256" key="6">
    <source>
        <dbReference type="ARBA" id="ARBA00022723"/>
    </source>
</evidence>
<dbReference type="InterPro" id="IPR038418">
    <property type="entry name" value="6-PTP_synth/QueD_sf"/>
</dbReference>
<dbReference type="UniPathway" id="UPA00391"/>
<gene>
    <name evidence="12" type="ORF">EZJ19_13555</name>
</gene>
<evidence type="ECO:0000256" key="8">
    <source>
        <dbReference type="ARBA" id="ARBA00023239"/>
    </source>
</evidence>
<proteinExistence type="inferred from homology"/>
<dbReference type="OrthoDB" id="9804698at2"/>
<dbReference type="PANTHER" id="PTHR12589:SF7">
    <property type="entry name" value="6-PYRUVOYL TETRAHYDROBIOPTERIN SYNTHASE"/>
    <property type="match status" value="1"/>
</dbReference>
<organism evidence="12 13">
    <name type="scientific">Parasulfuritortus cantonensis</name>
    <dbReference type="NCBI Taxonomy" id="2528202"/>
    <lineage>
        <taxon>Bacteria</taxon>
        <taxon>Pseudomonadati</taxon>
        <taxon>Pseudomonadota</taxon>
        <taxon>Betaproteobacteria</taxon>
        <taxon>Nitrosomonadales</taxon>
        <taxon>Thiobacillaceae</taxon>
        <taxon>Parasulfuritortus</taxon>
    </lineage>
</organism>
<evidence type="ECO:0000256" key="10">
    <source>
        <dbReference type="ARBA" id="ARBA00048807"/>
    </source>
</evidence>
<dbReference type="SUPFAM" id="SSF55620">
    <property type="entry name" value="Tetrahydrobiopterin biosynthesis enzymes-like"/>
    <property type="match status" value="1"/>
</dbReference>
<dbReference type="InterPro" id="IPR007115">
    <property type="entry name" value="6-PTP_synth/QueD"/>
</dbReference>
<comment type="catalytic activity">
    <reaction evidence="10">
        <text>7,8-dihydroneopterin 3'-triphosphate + H2O = 6-carboxy-5,6,7,8-tetrahydropterin + triphosphate + acetaldehyde + 2 H(+)</text>
        <dbReference type="Rhea" id="RHEA:27966"/>
        <dbReference type="ChEBI" id="CHEBI:15343"/>
        <dbReference type="ChEBI" id="CHEBI:15377"/>
        <dbReference type="ChEBI" id="CHEBI:15378"/>
        <dbReference type="ChEBI" id="CHEBI:18036"/>
        <dbReference type="ChEBI" id="CHEBI:58462"/>
        <dbReference type="ChEBI" id="CHEBI:61032"/>
        <dbReference type="EC" id="4.1.2.50"/>
    </reaction>
</comment>
<evidence type="ECO:0000256" key="3">
    <source>
        <dbReference type="ARBA" id="ARBA00008900"/>
    </source>
</evidence>
<evidence type="ECO:0000256" key="1">
    <source>
        <dbReference type="ARBA" id="ARBA00001947"/>
    </source>
</evidence>
<dbReference type="Gene3D" id="3.30.479.10">
    <property type="entry name" value="6-pyruvoyl tetrahydropterin synthase/QueD"/>
    <property type="match status" value="1"/>
</dbReference>
<keyword evidence="6" id="KW-0479">Metal-binding</keyword>
<comment type="caution">
    <text evidence="12">The sequence shown here is derived from an EMBL/GenBank/DDBJ whole genome shotgun (WGS) entry which is preliminary data.</text>
</comment>
<evidence type="ECO:0000256" key="9">
    <source>
        <dbReference type="ARBA" id="ARBA00031449"/>
    </source>
</evidence>
<comment type="cofactor">
    <cofactor evidence="1">
        <name>Zn(2+)</name>
        <dbReference type="ChEBI" id="CHEBI:29105"/>
    </cofactor>
</comment>
<dbReference type="AlphaFoldDB" id="A0A4R1B6L0"/>
<dbReference type="PANTHER" id="PTHR12589">
    <property type="entry name" value="PYRUVOYL TETRAHYDROBIOPTERIN SYNTHASE"/>
    <property type="match status" value="1"/>
</dbReference>
<reference evidence="12 13" key="1">
    <citation type="submission" date="2019-03" db="EMBL/GenBank/DDBJ databases">
        <title>Genome sequence of Thiobacillaceae bacterium LSR1, a sulfur-oxidizing bacterium isolated from freshwater sediment.</title>
        <authorList>
            <person name="Li S."/>
        </authorList>
    </citation>
    <scope>NUCLEOTIDE SEQUENCE [LARGE SCALE GENOMIC DNA]</scope>
    <source>
        <strain evidence="12 13">LSR1</strain>
    </source>
</reference>
<protein>
    <recommendedName>
        <fullName evidence="5">6-carboxy-5,6,7,8-tetrahydropterin synthase</fullName>
        <ecNumber evidence="4">4.1.2.50</ecNumber>
    </recommendedName>
    <alternativeName>
        <fullName evidence="9">Queuosine biosynthesis protein QueD</fullName>
    </alternativeName>
</protein>
<feature type="region of interest" description="Disordered" evidence="11">
    <location>
        <begin position="369"/>
        <end position="393"/>
    </location>
</feature>
<name>A0A4R1B6L0_9PROT</name>
<sequence length="393" mass="43568">MAAPDNRHLHACSGLTLQEYALRHALPLDRLVGPDALGEAEVAPLSAGTVPDEPARAVLAGLRLAGRVAERGTVCRVEGEVAWLDLLFWDLARLAPYGFRYRQEYLAEPGSHRVMARNRLVAHKRNLVGAWPPATEPPPPPALKYATYVAHAAELHAGYLFLPFVSPDEADDAAQYLARDLAVRTRRLDAGQPLLRTLALTDTERLLAGLEAELTAMPGVWARFHPDTPTISVTKEVVFDAAHFLTDHPAKCRNLHGGRYVLQVEVRGPIDPATGCLLDYGYLKRVVNARVVEDFDHHTLNYATPDLAWRSTTELICVYIWERLIDYLPGLASLTLYETPQSWCRYSGPDLAAWQALGKNPLLGRFTDPALGRSPWRPWQDGPEPKARPAAPR</sequence>
<evidence type="ECO:0000256" key="11">
    <source>
        <dbReference type="SAM" id="MobiDB-lite"/>
    </source>
</evidence>
<evidence type="ECO:0000313" key="12">
    <source>
        <dbReference type="EMBL" id="TCJ11918.1"/>
    </source>
</evidence>
<accession>A0A4R1B6L0</accession>
<keyword evidence="8" id="KW-0456">Lyase</keyword>
<dbReference type="GO" id="GO:0070497">
    <property type="term" value="F:6-carboxytetrahydropterin synthase activity"/>
    <property type="evidence" value="ECO:0007669"/>
    <property type="project" value="UniProtKB-EC"/>
</dbReference>
<dbReference type="Pfam" id="PF01242">
    <property type="entry name" value="PTPS"/>
    <property type="match status" value="1"/>
</dbReference>
<keyword evidence="13" id="KW-1185">Reference proteome</keyword>
<evidence type="ECO:0000313" key="13">
    <source>
        <dbReference type="Proteomes" id="UP000295443"/>
    </source>
</evidence>
<evidence type="ECO:0000256" key="2">
    <source>
        <dbReference type="ARBA" id="ARBA00005061"/>
    </source>
</evidence>
<keyword evidence="7" id="KW-0862">Zinc</keyword>
<comment type="similarity">
    <text evidence="3">Belongs to the PTPS family. QueD subfamily.</text>
</comment>
<evidence type="ECO:0000256" key="4">
    <source>
        <dbReference type="ARBA" id="ARBA00012982"/>
    </source>
</evidence>
<dbReference type="GO" id="GO:0046872">
    <property type="term" value="F:metal ion binding"/>
    <property type="evidence" value="ECO:0007669"/>
    <property type="project" value="UniProtKB-KW"/>
</dbReference>
<dbReference type="EMBL" id="SJZB01000047">
    <property type="protein sequence ID" value="TCJ11918.1"/>
    <property type="molecule type" value="Genomic_DNA"/>
</dbReference>
<evidence type="ECO:0000256" key="5">
    <source>
        <dbReference type="ARBA" id="ARBA00018141"/>
    </source>
</evidence>